<reference evidence="2 3" key="1">
    <citation type="submission" date="2024-01" db="EMBL/GenBank/DDBJ databases">
        <title>The diversity of rhizobia nodulating Mimosa spp. in eleven states of Brazil covering several biomes is determined by host plant, location, and edaphic factors.</title>
        <authorList>
            <person name="Rouws L."/>
            <person name="Barauna A."/>
            <person name="Beukes C."/>
            <person name="De Faria S.M."/>
            <person name="Gross E."/>
            <person name="Dos Reis Junior F.B."/>
            <person name="Simon M."/>
            <person name="Maluk M."/>
            <person name="Odee D.W."/>
            <person name="Kenicer G."/>
            <person name="Young J.P.W."/>
            <person name="Reis V.M."/>
            <person name="Zilli J."/>
            <person name="James E.K."/>
        </authorList>
    </citation>
    <scope>NUCLEOTIDE SEQUENCE [LARGE SCALE GENOMIC DNA]</scope>
    <source>
        <strain evidence="2 3">JPY77</strain>
    </source>
</reference>
<comment type="caution">
    <text evidence="2">The sequence shown here is derived from an EMBL/GenBank/DDBJ whole genome shotgun (WGS) entry which is preliminary data.</text>
</comment>
<evidence type="ECO:0000313" key="2">
    <source>
        <dbReference type="EMBL" id="MEM5292296.1"/>
    </source>
</evidence>
<evidence type="ECO:0000256" key="1">
    <source>
        <dbReference type="SAM" id="Phobius"/>
    </source>
</evidence>
<name>A0ABU9QS53_9BURK</name>
<evidence type="ECO:0000313" key="3">
    <source>
        <dbReference type="Proteomes" id="UP001494588"/>
    </source>
</evidence>
<keyword evidence="1" id="KW-0812">Transmembrane</keyword>
<feature type="transmembrane region" description="Helical" evidence="1">
    <location>
        <begin position="6"/>
        <end position="24"/>
    </location>
</feature>
<organism evidence="2 3">
    <name type="scientific">Paraburkholderia sabiae</name>
    <dbReference type="NCBI Taxonomy" id="273251"/>
    <lineage>
        <taxon>Bacteria</taxon>
        <taxon>Pseudomonadati</taxon>
        <taxon>Pseudomonadota</taxon>
        <taxon>Betaproteobacteria</taxon>
        <taxon>Burkholderiales</taxon>
        <taxon>Burkholderiaceae</taxon>
        <taxon>Paraburkholderia</taxon>
    </lineage>
</organism>
<accession>A0ABU9QS53</accession>
<protein>
    <submittedName>
        <fullName evidence="2">Uncharacterized protein</fullName>
    </submittedName>
</protein>
<gene>
    <name evidence="2" type="ORF">V4C55_42140</name>
</gene>
<sequence>MAEVNTALIAFIGVLAGGYFNNFLGEDYRRFRDGQALAGALAGELESHAEPLKWMKDGLEKMARQAMTEEGLTLPEWPIPPSPIFDSNTAKIGLLGAEMAKEVAYVYENLRAFRINFHQLSKHHHDIKNKEWNVAMVNGCAAALHRAEHRGLPLIESLKRYANVKYGSLPSTHKQYKIGAGILIALVLFALIGSCSSSSGQNCTTVVDQAKGTSTTVCK</sequence>
<dbReference type="Proteomes" id="UP001494588">
    <property type="component" value="Unassembled WGS sequence"/>
</dbReference>
<feature type="transmembrane region" description="Helical" evidence="1">
    <location>
        <begin position="176"/>
        <end position="194"/>
    </location>
</feature>
<keyword evidence="3" id="KW-1185">Reference proteome</keyword>
<dbReference type="RefSeq" id="WP_201661700.1">
    <property type="nucleotide sequence ID" value="NZ_CAJHCS010000051.1"/>
</dbReference>
<dbReference type="EMBL" id="JAZHGC010000081">
    <property type="protein sequence ID" value="MEM5292296.1"/>
    <property type="molecule type" value="Genomic_DNA"/>
</dbReference>
<keyword evidence="1" id="KW-0472">Membrane</keyword>
<proteinExistence type="predicted"/>
<keyword evidence="1" id="KW-1133">Transmembrane helix</keyword>